<keyword evidence="5" id="KW-0645">Protease</keyword>
<comment type="subcellular location">
    <subcellularLocation>
        <location evidence="2">Cell membrane</location>
        <topology evidence="2">Multi-pass membrane protein</topology>
    </subcellularLocation>
</comment>
<feature type="transmembrane region" description="Helical" evidence="13">
    <location>
        <begin position="181"/>
        <end position="200"/>
    </location>
</feature>
<dbReference type="PANTHER" id="PTHR35864:SF1">
    <property type="entry name" value="ZINC METALLOPROTEASE YWHC-RELATED"/>
    <property type="match status" value="1"/>
</dbReference>
<protein>
    <submittedName>
        <fullName evidence="14">Peptidase</fullName>
    </submittedName>
</protein>
<comment type="similarity">
    <text evidence="3">Belongs to the peptidase M50B family.</text>
</comment>
<comment type="caution">
    <text evidence="14">The sequence shown here is derived from an EMBL/GenBank/DDBJ whole genome shotgun (WGS) entry which is preliminary data.</text>
</comment>
<evidence type="ECO:0000256" key="4">
    <source>
        <dbReference type="ARBA" id="ARBA00022475"/>
    </source>
</evidence>
<dbReference type="GO" id="GO:0008237">
    <property type="term" value="F:metallopeptidase activity"/>
    <property type="evidence" value="ECO:0007669"/>
    <property type="project" value="UniProtKB-KW"/>
</dbReference>
<keyword evidence="11" id="KW-0482">Metalloprotease</keyword>
<dbReference type="PANTHER" id="PTHR35864">
    <property type="entry name" value="ZINC METALLOPROTEASE MJ0611-RELATED"/>
    <property type="match status" value="1"/>
</dbReference>
<dbReference type="InterPro" id="IPR044537">
    <property type="entry name" value="Rip2-like"/>
</dbReference>
<reference evidence="14 15" key="1">
    <citation type="journal article" date="2016" name="Front. Microbiol.">
        <title>Single-Cell (Meta-)Genomics of a Dimorphic Candidatus Thiomargarita nelsonii Reveals Genomic Plasticity.</title>
        <authorList>
            <person name="Flood B.E."/>
            <person name="Fliss P."/>
            <person name="Jones D.S."/>
            <person name="Dick G.J."/>
            <person name="Jain S."/>
            <person name="Kaster A.K."/>
            <person name="Winkel M."/>
            <person name="Mussmann M."/>
            <person name="Bailey J."/>
        </authorList>
    </citation>
    <scope>NUCLEOTIDE SEQUENCE [LARGE SCALE GENOMIC DNA]</scope>
    <source>
        <strain evidence="14">Hydrate Ridge</strain>
    </source>
</reference>
<organism evidence="14 15">
    <name type="scientific">Candidatus Thiomargarita nelsonii</name>
    <dbReference type="NCBI Taxonomy" id="1003181"/>
    <lineage>
        <taxon>Bacteria</taxon>
        <taxon>Pseudomonadati</taxon>
        <taxon>Pseudomonadota</taxon>
        <taxon>Gammaproteobacteria</taxon>
        <taxon>Thiotrichales</taxon>
        <taxon>Thiotrichaceae</taxon>
        <taxon>Thiomargarita</taxon>
    </lineage>
</organism>
<evidence type="ECO:0000256" key="11">
    <source>
        <dbReference type="ARBA" id="ARBA00023049"/>
    </source>
</evidence>
<proteinExistence type="inferred from homology"/>
<dbReference type="GO" id="GO:0006508">
    <property type="term" value="P:proteolysis"/>
    <property type="evidence" value="ECO:0007669"/>
    <property type="project" value="UniProtKB-KW"/>
</dbReference>
<dbReference type="AlphaFoldDB" id="A0A4E0RI69"/>
<dbReference type="EMBL" id="JSZA02000055">
    <property type="protein sequence ID" value="TGO02966.1"/>
    <property type="molecule type" value="Genomic_DNA"/>
</dbReference>
<evidence type="ECO:0000313" key="15">
    <source>
        <dbReference type="Proteomes" id="UP000030428"/>
    </source>
</evidence>
<dbReference type="GO" id="GO:0046872">
    <property type="term" value="F:metal ion binding"/>
    <property type="evidence" value="ECO:0007669"/>
    <property type="project" value="UniProtKB-KW"/>
</dbReference>
<evidence type="ECO:0000256" key="13">
    <source>
        <dbReference type="SAM" id="Phobius"/>
    </source>
</evidence>
<keyword evidence="7" id="KW-0479">Metal-binding</keyword>
<dbReference type="Proteomes" id="UP000030428">
    <property type="component" value="Unassembled WGS sequence"/>
</dbReference>
<feature type="transmembrane region" description="Helical" evidence="13">
    <location>
        <begin position="12"/>
        <end position="33"/>
    </location>
</feature>
<evidence type="ECO:0000256" key="8">
    <source>
        <dbReference type="ARBA" id="ARBA00022801"/>
    </source>
</evidence>
<keyword evidence="9" id="KW-0862">Zinc</keyword>
<keyword evidence="4" id="KW-1003">Cell membrane</keyword>
<dbReference type="GO" id="GO:0005886">
    <property type="term" value="C:plasma membrane"/>
    <property type="evidence" value="ECO:0007669"/>
    <property type="project" value="UniProtKB-SubCell"/>
</dbReference>
<comment type="cofactor">
    <cofactor evidence="1">
        <name>Zn(2+)</name>
        <dbReference type="ChEBI" id="CHEBI:29105"/>
    </cofactor>
</comment>
<keyword evidence="15" id="KW-1185">Reference proteome</keyword>
<gene>
    <name evidence="14" type="ORF">PN36_15405</name>
</gene>
<evidence type="ECO:0000256" key="3">
    <source>
        <dbReference type="ARBA" id="ARBA00007931"/>
    </source>
</evidence>
<evidence type="ECO:0000256" key="6">
    <source>
        <dbReference type="ARBA" id="ARBA00022692"/>
    </source>
</evidence>
<feature type="transmembrane region" description="Helical" evidence="13">
    <location>
        <begin position="54"/>
        <end position="74"/>
    </location>
</feature>
<evidence type="ECO:0000256" key="9">
    <source>
        <dbReference type="ARBA" id="ARBA00022833"/>
    </source>
</evidence>
<evidence type="ECO:0000256" key="1">
    <source>
        <dbReference type="ARBA" id="ARBA00001947"/>
    </source>
</evidence>
<evidence type="ECO:0000256" key="12">
    <source>
        <dbReference type="ARBA" id="ARBA00023136"/>
    </source>
</evidence>
<evidence type="ECO:0000256" key="5">
    <source>
        <dbReference type="ARBA" id="ARBA00022670"/>
    </source>
</evidence>
<accession>A0A4E0RI69</accession>
<evidence type="ECO:0000313" key="14">
    <source>
        <dbReference type="EMBL" id="TGO02966.1"/>
    </source>
</evidence>
<dbReference type="InterPro" id="IPR052348">
    <property type="entry name" value="Metallopeptidase_M50B"/>
</dbReference>
<feature type="transmembrane region" description="Helical" evidence="13">
    <location>
        <begin position="128"/>
        <end position="152"/>
    </location>
</feature>
<feature type="transmembrane region" description="Helical" evidence="13">
    <location>
        <begin position="94"/>
        <end position="116"/>
    </location>
</feature>
<keyword evidence="12 13" id="KW-0472">Membrane</keyword>
<keyword evidence="6 13" id="KW-0812">Transmembrane</keyword>
<evidence type="ECO:0000256" key="10">
    <source>
        <dbReference type="ARBA" id="ARBA00022989"/>
    </source>
</evidence>
<keyword evidence="8" id="KW-0378">Hydrolase</keyword>
<evidence type="ECO:0000256" key="2">
    <source>
        <dbReference type="ARBA" id="ARBA00004651"/>
    </source>
</evidence>
<keyword evidence="10 13" id="KW-1133">Transmembrane helix</keyword>
<sequence length="217" mass="23956">MEELTTLQQVTIWILPVLFAITVHEVAHGWVAFKLGDDTAYRLGRITLNPISHIDPIGTVLLPLLLFATTGFVFGWAKPVPVNFNRLRQVRRDMALVALAGPGANLLMAIFWTIIVKFGLLLTDAFPVAVFLIYMGYAGIVINGILMILNLLPILPLDGGRVLHSALPPNLAYSFGRLEPFGLIILVVLLLTGILQDVLLPMLNFMSQQFLWFVGLA</sequence>
<evidence type="ECO:0000256" key="7">
    <source>
        <dbReference type="ARBA" id="ARBA00022723"/>
    </source>
</evidence>
<dbReference type="CDD" id="cd06158">
    <property type="entry name" value="S2P-M50_like_1"/>
    <property type="match status" value="1"/>
</dbReference>
<name>A0A4E0RI69_9GAMM</name>